<reference evidence="1 2" key="1">
    <citation type="submission" date="2018-08" db="EMBL/GenBank/DDBJ databases">
        <title>Genome and evolution of the arbuscular mycorrhizal fungus Diversispora epigaea (formerly Glomus versiforme) and its bacterial endosymbionts.</title>
        <authorList>
            <person name="Sun X."/>
            <person name="Fei Z."/>
            <person name="Harrison M."/>
        </authorList>
    </citation>
    <scope>NUCLEOTIDE SEQUENCE [LARGE SCALE GENOMIC DNA]</scope>
    <source>
        <strain evidence="1 2">IT104</strain>
    </source>
</reference>
<dbReference type="OrthoDB" id="1022638at2759"/>
<dbReference type="SUPFAM" id="SSF54695">
    <property type="entry name" value="POZ domain"/>
    <property type="match status" value="1"/>
</dbReference>
<dbReference type="InterPro" id="IPR011333">
    <property type="entry name" value="SKP1/BTB/POZ_sf"/>
</dbReference>
<dbReference type="EMBL" id="PQFF01000253">
    <property type="protein sequence ID" value="RHZ69960.1"/>
    <property type="molecule type" value="Genomic_DNA"/>
</dbReference>
<dbReference type="Gene3D" id="3.30.710.10">
    <property type="entry name" value="Potassium Channel Kv1.1, Chain A"/>
    <property type="match status" value="1"/>
</dbReference>
<comment type="caution">
    <text evidence="1">The sequence shown here is derived from an EMBL/GenBank/DDBJ whole genome shotgun (WGS) entry which is preliminary data.</text>
</comment>
<dbReference type="AlphaFoldDB" id="A0A397IAV5"/>
<name>A0A397IAV5_9GLOM</name>
<sequence>MSLKLSQNFIELLNDKDDYNVIIEVENNEKSLTAHSSVLKYRASSSGISQPNENNIKIINKPSVSTQIFNVILYIYGGIVNLENTETRFIYDLMLITDEFKLEELTNRLETFLIKNKSSWLRTHFSFIYNSIFSRNSFKKLENFCNDIVVKYPNLIFGADDLISLKESALVSLIKRDDLRMKEIRIWDYTIKWEPRLFMQTLISVLVTELPPRTNELKEIFSTIISEDHAAEISVVVVKVKGTDEIIGGYNPLTWDNTLDGKVNKWMEIKNSFIFSLKNGNTQNSILSRVKNTYIQLAILNSKSLSNNFYEKPIRTLTYCFSMIITKFIELEVVKLVDEVELELVPKSILNQGNLYYMISWQKLIPYQNVEYLLQTSEKFLNIYFIELINCHKCAEY</sequence>
<evidence type="ECO:0008006" key="3">
    <source>
        <dbReference type="Google" id="ProtNLM"/>
    </source>
</evidence>
<protein>
    <recommendedName>
        <fullName evidence="3">BTB domain-containing protein</fullName>
    </recommendedName>
</protein>
<dbReference type="Proteomes" id="UP000266861">
    <property type="component" value="Unassembled WGS sequence"/>
</dbReference>
<keyword evidence="2" id="KW-1185">Reference proteome</keyword>
<accession>A0A397IAV5</accession>
<organism evidence="1 2">
    <name type="scientific">Diversispora epigaea</name>
    <dbReference type="NCBI Taxonomy" id="1348612"/>
    <lineage>
        <taxon>Eukaryota</taxon>
        <taxon>Fungi</taxon>
        <taxon>Fungi incertae sedis</taxon>
        <taxon>Mucoromycota</taxon>
        <taxon>Glomeromycotina</taxon>
        <taxon>Glomeromycetes</taxon>
        <taxon>Diversisporales</taxon>
        <taxon>Diversisporaceae</taxon>
        <taxon>Diversispora</taxon>
    </lineage>
</organism>
<gene>
    <name evidence="1" type="ORF">Glove_276g19</name>
</gene>
<evidence type="ECO:0000313" key="1">
    <source>
        <dbReference type="EMBL" id="RHZ69960.1"/>
    </source>
</evidence>
<proteinExistence type="predicted"/>
<evidence type="ECO:0000313" key="2">
    <source>
        <dbReference type="Proteomes" id="UP000266861"/>
    </source>
</evidence>